<name>A0A507ARC1_9PEZI</name>
<feature type="region of interest" description="Disordered" evidence="1">
    <location>
        <begin position="1400"/>
        <end position="1538"/>
    </location>
</feature>
<sequence>MSSSRKKSRLGPDDDFAPDNTESSSDSQPSESMEVDDITQVLRPSTARSRINKGTRARPQERPVFPETQENLQVGAESLAADSNGAQTVDIYAAHDRERLKRFTDKIRAMQFKTREITNVDASVAPLRANVNEILAMPPTYHYTPVIGERKSISSLYYTFTGTSQVAGEDDRFMGHIGGQAWLRAPPGCWADPSAIQRLADILCEVVNCWPGALDLITLPSPPPSQWFASRRATAQSFPGMLQFVVQEIISSAPWNDRPAPIILSAPSLVLQNGKIRIEGRYKYLDSDTGQVKPLIVPVNLPVEKPTVLPRYRIAIPPPSVLRLRGRTKGGLHLLTQSEEGLWPVFTDENGVAHHDIQALINVPDSYTDRLQEIRDLLELVLCVAVKMHGSCTTAAYAKSHAKFLLASMGFRSKRKGAKRQWWGNKGFVKVAMDPHHRHTVFWPSKALRNDMGGGKFPHLDLPSLDKARAIPVLDACMNALRTTKDPRAAWIAMAKAIEIQRRLIMDGVPSSNICNCSGNTGTCVHHCGRCGDEFTNADLAMGTAGFRVCPPCKDAELRAAFSGIGGGVSSKMAVAALRRNFRAELRREKVDENSEEAKLAMRDNVDYIQSRFKGPSLSFPDEYRGVDSTMSHEHQTSFQEFDPTVPSIDATWPYTSSNLGIGVKHVRGNLAITTLPLNLAKHTWMPAVLVHVRDYVRAVEHTFDELLTSEDVAAIHHAQVWLVEICKTLQRITIKALHQKVQLRNQPHVNPRRIELDKQEWISGKLRPESGPWDKRYYSMVSREYSRISTHAYSPSAFQDSVINMTRQLEDEFNVTLIKASDGCPWFGHQTSMPTDWGWPAAMHFMANRLDRLRENCNGLDITEDTPKTIFVECVFQGCLVNCIVFEDKFWKAKDKKAWQLEYAELLRLPLIIQNRNPLCLSIGHKYHGQQHPEPMSLADRNNDRNNILIETRFSNFMKSNFPTRFYNLLRKLIGTVDLPAELYDAALPLDEVPPELRYRWHHMDDDELMEFENNLEDDVIHPMGGYDSDGSDVDAMDIEFQPDSESEDDLEEDVMPAPNTKPRPGLQGSKAKPSVAKSTIPGASTSKADITKSPAIAGPIVASNRHSPINSDMQAALCYSRMFPHGHEILPTSAVGLRCALFAIVLSTQAQHPELAAPSIQDLEAVLSWPELAEARMMLEEARNAGQETGPGYDRRDADLESDAHFSIDHVASIVHQWFLKVSGIDVTLGIIRRDMGYQRFLLRTTDADTTTIWIENDMAREHVQEEAGSEAALSLNIMNHFSGVKPKPAPVKEPMALREAPSLPPVHVPDHPPALAPALMDLDKSAKISPRTPSVKTSKDSPLGIASSGDTPVGRKMTLVMTPAKRRTQDPRHQITASGYSRVRQASYMMHTVASQLKAGADPQASLRRTSRLEIPDSEEDADIPESDSSQTSTAQRTMPASKQGRPSTPSNPDSSPYGSHKSSHRPRPPTQELASKTDSMNDTPSATSSKRPKSSSSSAESCIVVKTRTTAMADAPTSTPSKRVGTPSKRLSTVSKGLDTPLKRVKLDAHADAQSPHEISKSRKVPATTAWDMMTRQTRMASRSSASVLRRQDQPHQEDRFQVMAELLATHSRIQTQVIGGGDLATLSQSGAMVALADMYVAATRSLRNEFETARARLRELVGDKAN</sequence>
<dbReference type="EMBL" id="SKBQ01000059">
    <property type="protein sequence ID" value="TPX10353.1"/>
    <property type="molecule type" value="Genomic_DNA"/>
</dbReference>
<keyword evidence="3" id="KW-1185">Reference proteome</keyword>
<proteinExistence type="predicted"/>
<evidence type="ECO:0000313" key="2">
    <source>
        <dbReference type="EMBL" id="TPX10353.1"/>
    </source>
</evidence>
<accession>A0A507ARC1</accession>
<comment type="caution">
    <text evidence="2">The sequence shown here is derived from an EMBL/GenBank/DDBJ whole genome shotgun (WGS) entry which is preliminary data.</text>
</comment>
<feature type="compositionally biased region" description="Polar residues" evidence="1">
    <location>
        <begin position="1476"/>
        <end position="1486"/>
    </location>
</feature>
<organism evidence="2 3">
    <name type="scientific">Thyridium curvatum</name>
    <dbReference type="NCBI Taxonomy" id="1093900"/>
    <lineage>
        <taxon>Eukaryota</taxon>
        <taxon>Fungi</taxon>
        <taxon>Dikarya</taxon>
        <taxon>Ascomycota</taxon>
        <taxon>Pezizomycotina</taxon>
        <taxon>Sordariomycetes</taxon>
        <taxon>Sordariomycetidae</taxon>
        <taxon>Thyridiales</taxon>
        <taxon>Thyridiaceae</taxon>
        <taxon>Thyridium</taxon>
    </lineage>
</organism>
<protein>
    <submittedName>
        <fullName evidence="2">Uncharacterized protein</fullName>
    </submittedName>
</protein>
<feature type="compositionally biased region" description="Acidic residues" evidence="1">
    <location>
        <begin position="1045"/>
        <end position="1056"/>
    </location>
</feature>
<feature type="region of interest" description="Disordered" evidence="1">
    <location>
        <begin position="1"/>
        <end position="66"/>
    </location>
</feature>
<dbReference type="RefSeq" id="XP_030992064.1">
    <property type="nucleotide sequence ID" value="XM_031143648.1"/>
</dbReference>
<feature type="region of interest" description="Disordered" evidence="1">
    <location>
        <begin position="1331"/>
        <end position="1385"/>
    </location>
</feature>
<dbReference type="GeneID" id="41976205"/>
<gene>
    <name evidence="2" type="ORF">E0L32_008758</name>
</gene>
<dbReference type="Proteomes" id="UP000319257">
    <property type="component" value="Unassembled WGS sequence"/>
</dbReference>
<feature type="compositionally biased region" description="Acidic residues" evidence="1">
    <location>
        <begin position="1419"/>
        <end position="1429"/>
    </location>
</feature>
<dbReference type="OrthoDB" id="5245077at2759"/>
<feature type="compositionally biased region" description="Low complexity" evidence="1">
    <location>
        <begin position="22"/>
        <end position="32"/>
    </location>
</feature>
<dbReference type="InParanoid" id="A0A507ARC1"/>
<feature type="compositionally biased region" description="Low complexity" evidence="1">
    <location>
        <begin position="1487"/>
        <end position="1505"/>
    </location>
</feature>
<evidence type="ECO:0000313" key="3">
    <source>
        <dbReference type="Proteomes" id="UP000319257"/>
    </source>
</evidence>
<feature type="compositionally biased region" description="Polar residues" evidence="1">
    <location>
        <begin position="1430"/>
        <end position="1461"/>
    </location>
</feature>
<feature type="region of interest" description="Disordered" evidence="1">
    <location>
        <begin position="1045"/>
        <end position="1091"/>
    </location>
</feature>
<reference evidence="2 3" key="1">
    <citation type="submission" date="2019-06" db="EMBL/GenBank/DDBJ databases">
        <title>Draft genome sequence of the filamentous fungus Phialemoniopsis curvata isolated from diesel fuel.</title>
        <authorList>
            <person name="Varaljay V.A."/>
            <person name="Lyon W.J."/>
            <person name="Crouch A.L."/>
            <person name="Drake C.E."/>
            <person name="Hollomon J.M."/>
            <person name="Nadeau L.J."/>
            <person name="Nunn H.S."/>
            <person name="Stevenson B.S."/>
            <person name="Bojanowski C.L."/>
            <person name="Crookes-Goodson W.J."/>
        </authorList>
    </citation>
    <scope>NUCLEOTIDE SEQUENCE [LARGE SCALE GENOMIC DNA]</scope>
    <source>
        <strain evidence="2 3">D216</strain>
    </source>
</reference>
<evidence type="ECO:0000256" key="1">
    <source>
        <dbReference type="SAM" id="MobiDB-lite"/>
    </source>
</evidence>